<organism evidence="1 2">
    <name type="scientific">Tothia fuscella</name>
    <dbReference type="NCBI Taxonomy" id="1048955"/>
    <lineage>
        <taxon>Eukaryota</taxon>
        <taxon>Fungi</taxon>
        <taxon>Dikarya</taxon>
        <taxon>Ascomycota</taxon>
        <taxon>Pezizomycotina</taxon>
        <taxon>Dothideomycetes</taxon>
        <taxon>Pleosporomycetidae</taxon>
        <taxon>Venturiales</taxon>
        <taxon>Cylindrosympodiaceae</taxon>
        <taxon>Tothia</taxon>
    </lineage>
</organism>
<gene>
    <name evidence="1" type="ORF">EJ08DRAFT_179544</name>
</gene>
<name>A0A9P4TYL1_9PEZI</name>
<dbReference type="EMBL" id="MU007031">
    <property type="protein sequence ID" value="KAF2431539.1"/>
    <property type="molecule type" value="Genomic_DNA"/>
</dbReference>
<sequence length="281" mass="32574">MATNSPIHKLSHELLEKIARYLTYDETSAFIRAIRSRSCHFVRKSQPRKFFRKATTAAEYGRLDPGEQKLCRPANPSEYPPEMIINPFISERIWVLDTSNGHIWWYQSPNAEENTRIDLAVYLYSLCSKLWSTSTDIHERSAVLRRFTGRLHPVRDYHSFMPMAATWRPVVELHFSFNGLAFSLGTPILHDPMGVSVGQLMRAVLASLCAVTSRNSRNDRWFCLNVDRIRQLSDDSDMDAFERGRRYDAILSGEAPDVEMRVCIEFRLYRLNIDDYNNSSI</sequence>
<evidence type="ECO:0000313" key="1">
    <source>
        <dbReference type="EMBL" id="KAF2431539.1"/>
    </source>
</evidence>
<proteinExistence type="predicted"/>
<evidence type="ECO:0000313" key="2">
    <source>
        <dbReference type="Proteomes" id="UP000800235"/>
    </source>
</evidence>
<comment type="caution">
    <text evidence="1">The sequence shown here is derived from an EMBL/GenBank/DDBJ whole genome shotgun (WGS) entry which is preliminary data.</text>
</comment>
<dbReference type="AlphaFoldDB" id="A0A9P4TYL1"/>
<accession>A0A9P4TYL1</accession>
<reference evidence="1" key="1">
    <citation type="journal article" date="2020" name="Stud. Mycol.">
        <title>101 Dothideomycetes genomes: a test case for predicting lifestyles and emergence of pathogens.</title>
        <authorList>
            <person name="Haridas S."/>
            <person name="Albert R."/>
            <person name="Binder M."/>
            <person name="Bloem J."/>
            <person name="Labutti K."/>
            <person name="Salamov A."/>
            <person name="Andreopoulos B."/>
            <person name="Baker S."/>
            <person name="Barry K."/>
            <person name="Bills G."/>
            <person name="Bluhm B."/>
            <person name="Cannon C."/>
            <person name="Castanera R."/>
            <person name="Culley D."/>
            <person name="Daum C."/>
            <person name="Ezra D."/>
            <person name="Gonzalez J."/>
            <person name="Henrissat B."/>
            <person name="Kuo A."/>
            <person name="Liang C."/>
            <person name="Lipzen A."/>
            <person name="Lutzoni F."/>
            <person name="Magnuson J."/>
            <person name="Mondo S."/>
            <person name="Nolan M."/>
            <person name="Ohm R."/>
            <person name="Pangilinan J."/>
            <person name="Park H.-J."/>
            <person name="Ramirez L."/>
            <person name="Alfaro M."/>
            <person name="Sun H."/>
            <person name="Tritt A."/>
            <person name="Yoshinaga Y."/>
            <person name="Zwiers L.-H."/>
            <person name="Turgeon B."/>
            <person name="Goodwin S."/>
            <person name="Spatafora J."/>
            <person name="Crous P."/>
            <person name="Grigoriev I."/>
        </authorList>
    </citation>
    <scope>NUCLEOTIDE SEQUENCE</scope>
    <source>
        <strain evidence="1">CBS 130266</strain>
    </source>
</reference>
<dbReference type="Proteomes" id="UP000800235">
    <property type="component" value="Unassembled WGS sequence"/>
</dbReference>
<keyword evidence="2" id="KW-1185">Reference proteome</keyword>
<protein>
    <submittedName>
        <fullName evidence="1">Uncharacterized protein</fullName>
    </submittedName>
</protein>